<reference evidence="2" key="1">
    <citation type="submission" date="2014-01" db="EMBL/GenBank/DDBJ databases">
        <authorList>
            <person name="Aslett M."/>
        </authorList>
    </citation>
    <scope>NUCLEOTIDE SEQUENCE</scope>
</reference>
<keyword evidence="1" id="KW-0732">Signal</keyword>
<feature type="chain" id="PRO_5001728854" evidence="1">
    <location>
        <begin position="22"/>
        <end position="226"/>
    </location>
</feature>
<sequence>MSPAFIIITLISIDLASHVSTRDAYRCPSEAKMAIGFKRRSECVTWMLFEPIHGDVDVDVDSLLNSYCMATFLNGIPYGFINRDGFDISTLWIHSKVISKTWRHGRAISGHGHYFFRITSDPDCDWYVWRWSCSMQIDTYVEGEISEYRYSYWHLITGSFAGRDGGWLLAIYNPDDYLKWFLDRKWVWLCHICSLNRNGDFYPFALNECNELIRRTEHHVSCIHSP</sequence>
<gene>
    <name evidence="2" type="ORF">TTRE_0000827701</name>
</gene>
<reference evidence="2" key="2">
    <citation type="submission" date="2014-03" db="EMBL/GenBank/DDBJ databases">
        <title>The whipworm genome and dual-species transcriptomics of an intimate host-pathogen interaction.</title>
        <authorList>
            <person name="Foth B.J."/>
            <person name="Tsai I.J."/>
            <person name="Reid A.J."/>
            <person name="Bancroft A.J."/>
            <person name="Nichol S."/>
            <person name="Tracey A."/>
            <person name="Holroyd N."/>
            <person name="Cotton J.A."/>
            <person name="Stanley E.J."/>
            <person name="Zarowiecki M."/>
            <person name="Liu J.Z."/>
            <person name="Huckvale T."/>
            <person name="Cooper P.J."/>
            <person name="Grencis R.K."/>
            <person name="Berriman M."/>
        </authorList>
    </citation>
    <scope>NUCLEOTIDE SEQUENCE [LARGE SCALE GENOMIC DNA]</scope>
</reference>
<keyword evidence="3" id="KW-1185">Reference proteome</keyword>
<protein>
    <submittedName>
        <fullName evidence="2">Uncharacterized protein</fullName>
    </submittedName>
</protein>
<organism evidence="2 3">
    <name type="scientific">Trichuris trichiura</name>
    <name type="common">Whipworm</name>
    <name type="synonym">Trichocephalus trichiurus</name>
    <dbReference type="NCBI Taxonomy" id="36087"/>
    <lineage>
        <taxon>Eukaryota</taxon>
        <taxon>Metazoa</taxon>
        <taxon>Ecdysozoa</taxon>
        <taxon>Nematoda</taxon>
        <taxon>Enoplea</taxon>
        <taxon>Dorylaimia</taxon>
        <taxon>Trichinellida</taxon>
        <taxon>Trichuridae</taxon>
        <taxon>Trichuris</taxon>
    </lineage>
</organism>
<dbReference type="AlphaFoldDB" id="A0A077ZMM0"/>
<accession>A0A077ZMM0</accession>
<dbReference type="Proteomes" id="UP000030665">
    <property type="component" value="Unassembled WGS sequence"/>
</dbReference>
<proteinExistence type="predicted"/>
<dbReference type="EMBL" id="HG806790">
    <property type="protein sequence ID" value="CDW59930.1"/>
    <property type="molecule type" value="Genomic_DNA"/>
</dbReference>
<evidence type="ECO:0000313" key="2">
    <source>
        <dbReference type="EMBL" id="CDW59930.1"/>
    </source>
</evidence>
<name>A0A077ZMM0_TRITR</name>
<feature type="signal peptide" evidence="1">
    <location>
        <begin position="1"/>
        <end position="21"/>
    </location>
</feature>
<evidence type="ECO:0000313" key="3">
    <source>
        <dbReference type="Proteomes" id="UP000030665"/>
    </source>
</evidence>
<evidence type="ECO:0000256" key="1">
    <source>
        <dbReference type="SAM" id="SignalP"/>
    </source>
</evidence>